<accession>D5MIR7</accession>
<gene>
    <name evidence="2" type="ORF">DAMO_2376</name>
</gene>
<dbReference type="KEGG" id="mox:DAMO_2376"/>
<evidence type="ECO:0000313" key="2">
    <source>
        <dbReference type="EMBL" id="CBE69424.1"/>
    </source>
</evidence>
<name>D5MIR7_METO1</name>
<sequence>MAAQVAPVGHRQTQTAKRPAQGVKKYRGMFGVLVHLRLLKKRSTIGG</sequence>
<evidence type="ECO:0000256" key="1">
    <source>
        <dbReference type="SAM" id="MobiDB-lite"/>
    </source>
</evidence>
<dbReference type="HOGENOM" id="CLU_3165899_0_0_0"/>
<organism evidence="2 3">
    <name type="scientific">Methylomirabilis oxygeniifera</name>
    <dbReference type="NCBI Taxonomy" id="671143"/>
    <lineage>
        <taxon>Bacteria</taxon>
        <taxon>Candidatus Methylomirabilota</taxon>
        <taxon>Candidatus Methylomirabilia</taxon>
        <taxon>Candidatus Methylomirabilales</taxon>
        <taxon>Candidatus Methylomirabilaceae</taxon>
        <taxon>Candidatus Methylomirabilis</taxon>
    </lineage>
</organism>
<dbReference type="STRING" id="671143.DAMO_2376"/>
<protein>
    <submittedName>
        <fullName evidence="2">Uncharacterized protein</fullName>
    </submittedName>
</protein>
<feature type="region of interest" description="Disordered" evidence="1">
    <location>
        <begin position="1"/>
        <end position="21"/>
    </location>
</feature>
<evidence type="ECO:0000313" key="3">
    <source>
        <dbReference type="Proteomes" id="UP000006898"/>
    </source>
</evidence>
<dbReference type="EMBL" id="FP565575">
    <property type="protein sequence ID" value="CBE69424.1"/>
    <property type="molecule type" value="Genomic_DNA"/>
</dbReference>
<reference evidence="2 3" key="1">
    <citation type="journal article" date="2010" name="Nature">
        <title>Nitrite-driven anaerobic methane oxidation by oxygenic bacteria.</title>
        <authorList>
            <person name="Ettwig K.F."/>
            <person name="Butler M.K."/>
            <person name="Le Paslier D."/>
            <person name="Pelletier E."/>
            <person name="Mangenot S."/>
            <person name="Kuypers M.M.M."/>
            <person name="Schreiber F."/>
            <person name="Dutilh B.E."/>
            <person name="Zedelius J."/>
            <person name="de Beer D."/>
            <person name="Gloerich J."/>
            <person name="Wessels H.J.C.T."/>
            <person name="van Allen T."/>
            <person name="Luesken F."/>
            <person name="Wu M."/>
            <person name="van de Pas-Schoonen K.T."/>
            <person name="Op den Camp H.J.M."/>
            <person name="Janssen-Megens E.M."/>
            <person name="Francoijs K-J."/>
            <person name="Stunnenberg H."/>
            <person name="Weissenbach J."/>
            <person name="Jetten M.S.M."/>
            <person name="Strous M."/>
        </authorList>
    </citation>
    <scope>NUCLEOTIDE SEQUENCE [LARGE SCALE GENOMIC DNA]</scope>
</reference>
<dbReference type="AlphaFoldDB" id="D5MIR7"/>
<dbReference type="Proteomes" id="UP000006898">
    <property type="component" value="Chromosome"/>
</dbReference>
<proteinExistence type="predicted"/>